<dbReference type="Gene3D" id="2.60.120.10">
    <property type="entry name" value="Jelly Rolls"/>
    <property type="match status" value="2"/>
</dbReference>
<evidence type="ECO:0000313" key="2">
    <source>
        <dbReference type="EMBL" id="MDA7027158.1"/>
    </source>
</evidence>
<feature type="domain" description="Cupin type-2" evidence="1">
    <location>
        <begin position="56"/>
        <end position="109"/>
    </location>
</feature>
<dbReference type="EMBL" id="JAQKAB010000007">
    <property type="protein sequence ID" value="MDA7027158.1"/>
    <property type="molecule type" value="Genomic_DNA"/>
</dbReference>
<feature type="domain" description="Cupin type-2" evidence="1">
    <location>
        <begin position="227"/>
        <end position="282"/>
    </location>
</feature>
<dbReference type="RefSeq" id="WP_271341014.1">
    <property type="nucleotide sequence ID" value="NZ_JAQKAB010000007.1"/>
</dbReference>
<name>A0ABT4X4P1_9BACI</name>
<reference evidence="2 3" key="1">
    <citation type="submission" date="2023-01" db="EMBL/GenBank/DDBJ databases">
        <title>Bacillus changyiensis sp. nov., isolated from a coastal deposit.</title>
        <authorList>
            <person name="Xiao G."/>
            <person name="Lai Q."/>
            <person name="Hu Z."/>
            <person name="Shao Z."/>
        </authorList>
    </citation>
    <scope>NUCLEOTIDE SEQUENCE [LARGE SCALE GENOMIC DNA]</scope>
    <source>
        <strain evidence="2 3">CLL-7-23</strain>
    </source>
</reference>
<dbReference type="Pfam" id="PF07883">
    <property type="entry name" value="Cupin_2"/>
    <property type="match status" value="2"/>
</dbReference>
<dbReference type="PANTHER" id="PTHR36440">
    <property type="entry name" value="PUTATIVE (AFU_ORTHOLOGUE AFUA_8G07350)-RELATED"/>
    <property type="match status" value="1"/>
</dbReference>
<organism evidence="2 3">
    <name type="scientific">Bacillus changyiensis</name>
    <dbReference type="NCBI Taxonomy" id="3004103"/>
    <lineage>
        <taxon>Bacteria</taxon>
        <taxon>Bacillati</taxon>
        <taxon>Bacillota</taxon>
        <taxon>Bacilli</taxon>
        <taxon>Bacillales</taxon>
        <taxon>Bacillaceae</taxon>
        <taxon>Bacillus</taxon>
    </lineage>
</organism>
<accession>A0ABT4X4P1</accession>
<gene>
    <name evidence="2" type="ORF">PJ311_11115</name>
</gene>
<evidence type="ECO:0000313" key="3">
    <source>
        <dbReference type="Proteomes" id="UP001211894"/>
    </source>
</evidence>
<dbReference type="InterPro" id="IPR011051">
    <property type="entry name" value="RmlC_Cupin_sf"/>
</dbReference>
<protein>
    <submittedName>
        <fullName evidence="2">Quercetin 2,3-dioxygenase</fullName>
    </submittedName>
</protein>
<evidence type="ECO:0000259" key="1">
    <source>
        <dbReference type="Pfam" id="PF07883"/>
    </source>
</evidence>
<dbReference type="Proteomes" id="UP001211894">
    <property type="component" value="Unassembled WGS sequence"/>
</dbReference>
<sequence>MNTLVQHLLPKEKMPYLLRSGEGERYLFGRQVATVMADGESTGNLFEVVMLSGGKEDHFPMHVHKKTAEGIFILNGKLELTLDGKNHLLLSGDYAQIPAGTPHSYRMKSHRTRFISYTMKGNITSMYAVIGKPYDKIEHPPYVTEELSNDILSEVTHIADITFIEEDQQPANTAKLVENMELPAEIVPYVLEAGEGERLLTGDQLHRIVATQKNTDGQFIVVSSEGPKGEQIVDHYHEHHTETFYCIEGQMTMWADGKEIQLNPGDFLHVPAHTVHSYRFDSHYTKMVGLLVPGLFEPFFRTLGDPYQGHIFPPKPQELHFNRVMQNIDNLDLKMIKQEDF</sequence>
<dbReference type="InterPro" id="IPR014710">
    <property type="entry name" value="RmlC-like_jellyroll"/>
</dbReference>
<dbReference type="CDD" id="cd02215">
    <property type="entry name" value="cupin_QDO_N_C"/>
    <property type="match status" value="2"/>
</dbReference>
<keyword evidence="3" id="KW-1185">Reference proteome</keyword>
<dbReference type="InterPro" id="IPR053146">
    <property type="entry name" value="QDO-like"/>
</dbReference>
<dbReference type="InterPro" id="IPR013096">
    <property type="entry name" value="Cupin_2"/>
</dbReference>
<dbReference type="SUPFAM" id="SSF51182">
    <property type="entry name" value="RmlC-like cupins"/>
    <property type="match status" value="1"/>
</dbReference>
<dbReference type="PANTHER" id="PTHR36440:SF1">
    <property type="entry name" value="PUTATIVE (AFU_ORTHOLOGUE AFUA_8G07350)-RELATED"/>
    <property type="match status" value="1"/>
</dbReference>
<comment type="caution">
    <text evidence="2">The sequence shown here is derived from an EMBL/GenBank/DDBJ whole genome shotgun (WGS) entry which is preliminary data.</text>
</comment>
<proteinExistence type="predicted"/>